<feature type="compositionally biased region" description="Low complexity" evidence="1">
    <location>
        <begin position="12"/>
        <end position="22"/>
    </location>
</feature>
<dbReference type="InterPro" id="IPR030547">
    <property type="entry name" value="XRCC2"/>
</dbReference>
<dbReference type="Gene3D" id="3.40.50.300">
    <property type="entry name" value="P-loop containing nucleotide triphosphate hydrolases"/>
    <property type="match status" value="1"/>
</dbReference>
<dbReference type="GO" id="GO:0005657">
    <property type="term" value="C:replication fork"/>
    <property type="evidence" value="ECO:0007669"/>
    <property type="project" value="InterPro"/>
</dbReference>
<dbReference type="SUPFAM" id="SSF52540">
    <property type="entry name" value="P-loop containing nucleoside triphosphate hydrolases"/>
    <property type="match status" value="1"/>
</dbReference>
<dbReference type="GO" id="GO:0005815">
    <property type="term" value="C:microtubule organizing center"/>
    <property type="evidence" value="ECO:0007669"/>
    <property type="project" value="TreeGrafter"/>
</dbReference>
<reference evidence="2 3" key="1">
    <citation type="journal article" date="2014" name="BMC Genomics">
        <title>Genome and secretome analysis of the hemibiotrophic fungal pathogen, Moniliophthora roreri, which causes frosty pod rot disease of cacao: mechanisms of the biotrophic and necrotrophic phases.</title>
        <authorList>
            <person name="Meinhardt L.W."/>
            <person name="Costa G.G.L."/>
            <person name="Thomazella D.P.T."/>
            <person name="Teixeira P.J.P.L."/>
            <person name="Carazzolle M.F."/>
            <person name="Schuster S.C."/>
            <person name="Carlson J.E."/>
            <person name="Guiltinan M.J."/>
            <person name="Mieczkowski P."/>
            <person name="Farmer A."/>
            <person name="Ramaraj T."/>
            <person name="Crozier J."/>
            <person name="Davis R.E."/>
            <person name="Shao J."/>
            <person name="Melnick R.L."/>
            <person name="Pereira G.A.G."/>
            <person name="Bailey B.A."/>
        </authorList>
    </citation>
    <scope>NUCLEOTIDE SEQUENCE [LARGE SCALE GENOMIC DNA]</scope>
    <source>
        <strain evidence="2 3">MCA 2997</strain>
    </source>
</reference>
<dbReference type="KEGG" id="mrr:Moror_56"/>
<dbReference type="HOGENOM" id="CLU_060999_1_0_1"/>
<sequence length="361" mass="39640">MLGTGTETSDTQRPAQRPAQRYPPMNMLQEIHRQSLQHLLASIPSDDPNLCLIPDLPLSPGHVLEIQGAPASGKTHLIYALLMSCIIPVTYGDAAIALGGWSKAAIIFDTDHSFDLGRLKELLTSRLALPLKSDRHSESLQTLVDRCLKSVHIFRPTTSAQLASALLHLPLYHTTHLPDAQIGMIAIDSISAFYWPDRFHVEQMRLTRKPEQAAHHLRHVLTALQRFRLSHKPLTVLPNWGLTLTSHTDSPSNAAFYKQHLHPFPSPFAENGDPVGATAVADPPHDNSLTVTHHITLTSTPALEPRHGPGYSVDSEGEEGLGKRERGCVAGRVRIPGVPEITHFNFAIKGNVLSFWGADSV</sequence>
<accession>V2XZL8</accession>
<dbReference type="Proteomes" id="UP000017559">
    <property type="component" value="Unassembled WGS sequence"/>
</dbReference>
<dbReference type="AlphaFoldDB" id="V2XZL8"/>
<dbReference type="GO" id="GO:0042148">
    <property type="term" value="P:DNA strand invasion"/>
    <property type="evidence" value="ECO:0007669"/>
    <property type="project" value="TreeGrafter"/>
</dbReference>
<feature type="compositionally biased region" description="Polar residues" evidence="1">
    <location>
        <begin position="1"/>
        <end position="11"/>
    </location>
</feature>
<dbReference type="EMBL" id="AWSO01000002">
    <property type="protein sequence ID" value="ESK98306.1"/>
    <property type="molecule type" value="Genomic_DNA"/>
</dbReference>
<dbReference type="GO" id="GO:0033063">
    <property type="term" value="C:Rad51B-Rad51C-Rad51D-XRCC2 complex"/>
    <property type="evidence" value="ECO:0007669"/>
    <property type="project" value="InterPro"/>
</dbReference>
<evidence type="ECO:0000313" key="2">
    <source>
        <dbReference type="EMBL" id="ESK98306.1"/>
    </source>
</evidence>
<organism evidence="2 3">
    <name type="scientific">Moniliophthora roreri (strain MCA 2997)</name>
    <name type="common">Cocoa frosty pod rot fungus</name>
    <name type="synonym">Crinipellis roreri</name>
    <dbReference type="NCBI Taxonomy" id="1381753"/>
    <lineage>
        <taxon>Eukaryota</taxon>
        <taxon>Fungi</taxon>
        <taxon>Dikarya</taxon>
        <taxon>Basidiomycota</taxon>
        <taxon>Agaricomycotina</taxon>
        <taxon>Agaricomycetes</taxon>
        <taxon>Agaricomycetidae</taxon>
        <taxon>Agaricales</taxon>
        <taxon>Marasmiineae</taxon>
        <taxon>Marasmiaceae</taxon>
        <taxon>Moniliophthora</taxon>
    </lineage>
</organism>
<dbReference type="CDD" id="cd19490">
    <property type="entry name" value="XRCC2"/>
    <property type="match status" value="1"/>
</dbReference>
<dbReference type="OrthoDB" id="420422at2759"/>
<feature type="region of interest" description="Disordered" evidence="1">
    <location>
        <begin position="300"/>
        <end position="322"/>
    </location>
</feature>
<dbReference type="PANTHER" id="PTHR46644:SF2">
    <property type="entry name" value="DNA REPAIR PROTEIN XRCC2"/>
    <property type="match status" value="1"/>
</dbReference>
<comment type="caution">
    <text evidence="2">The sequence shown here is derived from an EMBL/GenBank/DDBJ whole genome shotgun (WGS) entry which is preliminary data.</text>
</comment>
<evidence type="ECO:0000313" key="3">
    <source>
        <dbReference type="Proteomes" id="UP000017559"/>
    </source>
</evidence>
<keyword evidence="3" id="KW-1185">Reference proteome</keyword>
<evidence type="ECO:0000256" key="1">
    <source>
        <dbReference type="SAM" id="MobiDB-lite"/>
    </source>
</evidence>
<name>V2XZL8_MONRO</name>
<dbReference type="InterPro" id="IPR027417">
    <property type="entry name" value="P-loop_NTPase"/>
</dbReference>
<dbReference type="PANTHER" id="PTHR46644">
    <property type="entry name" value="DNA REPAIR PROTEIN XRCC2"/>
    <property type="match status" value="1"/>
</dbReference>
<proteinExistence type="predicted"/>
<dbReference type="GO" id="GO:0000724">
    <property type="term" value="P:double-strand break repair via homologous recombination"/>
    <property type="evidence" value="ECO:0007669"/>
    <property type="project" value="InterPro"/>
</dbReference>
<feature type="region of interest" description="Disordered" evidence="1">
    <location>
        <begin position="1"/>
        <end position="22"/>
    </location>
</feature>
<dbReference type="GO" id="GO:0000400">
    <property type="term" value="F:four-way junction DNA binding"/>
    <property type="evidence" value="ECO:0007669"/>
    <property type="project" value="TreeGrafter"/>
</dbReference>
<dbReference type="STRING" id="1381753.V2XZL8"/>
<gene>
    <name evidence="2" type="ORF">Moror_56</name>
</gene>
<protein>
    <submittedName>
        <fullName evidence="2">Dna repair protein xrcc2-like protein</fullName>
    </submittedName>
</protein>